<dbReference type="AlphaFoldDB" id="A0A3P8DJA8"/>
<gene>
    <name evidence="2" type="ORF">SMTD_LOCUS9803</name>
</gene>
<feature type="compositionally biased region" description="Polar residues" evidence="1">
    <location>
        <begin position="626"/>
        <end position="645"/>
    </location>
</feature>
<sequence length="1085" mass="121170">MCTRPRVIASPARLISRAGPINPLLLFDKKKTTSLLSNLYCPQSSWSFSMYSSILRISHTFYPLTEQARKFYNLHQKLTKLLGVKSNSTNTTTNSNNNLEKRPRCIYFIAHQTAFLDLLEAYLSASSWRLFHRVRIPSNYKSVNANTCIHSWILNGLSFYPSPSSSLSSICFNNDKKQKINISRLLSTNDNNYSTHRISVEACLLRGVACRLLPRAVFHAHSTTHVNCRSLLFARVQPNVVNELLSGIIQIKKLSNRQLFIQQKIKSNEYEHLDLFSDRNFFGSIHKHDTLSHSSTSSIASSFSYIGQENRLNESLINNEKIINEDDDILLFHEREPLSELLLHQALELFEDPIDTQAWCCTNAEELAIVNEFVSQDDDNVTDDFHYLIGDGEADLEDDLNYKISDELDTNFVQLSDYNERKSYPDCLMKQLGYTDLISWEVANYELLSRISLLENQLDSESNHDWLSYHNHPSPVNHNDDNSLVDRNEQQHSQHIKSSAPNVISSYSQLPIWCPFESYLKNLHSTSDTNDSMIMVAKDESNHLLTSNEDYYLYSNDDWASDSVGFNFGYESVPMTESELPPLIIPTPSPVIQNNNISINNNIVDRKTGRRRPIMNHSSLSSLSSRPLNDNINNSIGHVTSSSTHRNGSRLNNRNLKRRALTSPTNSLPRKNNSSSTASYYNTFDESSTTHITTNTGSNLASIENEARSQDGRMIGLQQSHTRDLSSTGVTISSTCSTGNNTVSLSPISSSTNIYTNNSIVLSLHSSIGNVSGNSATLKLHIPRASYNKAVTNARIHRLRRINNTNIGSSSDVATVAAVASLAAGAHLLQQQQHVNTVSSGYSDHNHQHLSNTVMAAAAFNSSWNSVLTNPSILARYGYTHHVGSVNNLPGRHISSLQNYMQTTNNSQCHPLKYPVGGGGGSSGATSILSVNNNSSSSTNNTGQLNNVTQMANQLYVGKPPDWLIYEEAALYLCITKLQELNFEINNPNSNLSTSTPNYRFAEFFLNNYLPNRSYRGARQCLLVHFKMQNVVSSANITTSSSTLSNNNSSGINGGGCSLNNPFTFNPDDLSHSISGKYFLFLFFI</sequence>
<accession>A0A3P8DJA8</accession>
<proteinExistence type="predicted"/>
<feature type="compositionally biased region" description="Low complexity" evidence="1">
    <location>
        <begin position="672"/>
        <end position="681"/>
    </location>
</feature>
<evidence type="ECO:0000313" key="2">
    <source>
        <dbReference type="EMBL" id="VDP51552.1"/>
    </source>
</evidence>
<feature type="region of interest" description="Disordered" evidence="1">
    <location>
        <begin position="465"/>
        <end position="498"/>
    </location>
</feature>
<keyword evidence="3" id="KW-1185">Reference proteome</keyword>
<feature type="compositionally biased region" description="Basic and acidic residues" evidence="1">
    <location>
        <begin position="478"/>
        <end position="492"/>
    </location>
</feature>
<name>A0A3P8DJA8_9TREM</name>
<feature type="region of interest" description="Disordered" evidence="1">
    <location>
        <begin position="608"/>
        <end position="681"/>
    </location>
</feature>
<feature type="compositionally biased region" description="Polar residues" evidence="1">
    <location>
        <begin position="662"/>
        <end position="671"/>
    </location>
</feature>
<evidence type="ECO:0000256" key="1">
    <source>
        <dbReference type="SAM" id="MobiDB-lite"/>
    </source>
</evidence>
<organism evidence="2 3">
    <name type="scientific">Schistosoma mattheei</name>
    <dbReference type="NCBI Taxonomy" id="31246"/>
    <lineage>
        <taxon>Eukaryota</taxon>
        <taxon>Metazoa</taxon>
        <taxon>Spiralia</taxon>
        <taxon>Lophotrochozoa</taxon>
        <taxon>Platyhelminthes</taxon>
        <taxon>Trematoda</taxon>
        <taxon>Digenea</taxon>
        <taxon>Strigeidida</taxon>
        <taxon>Schistosomatoidea</taxon>
        <taxon>Schistosomatidae</taxon>
        <taxon>Schistosoma</taxon>
    </lineage>
</organism>
<reference evidence="2 3" key="1">
    <citation type="submission" date="2018-11" db="EMBL/GenBank/DDBJ databases">
        <authorList>
            <consortium name="Pathogen Informatics"/>
        </authorList>
    </citation>
    <scope>NUCLEOTIDE SEQUENCE [LARGE SCALE GENOMIC DNA]</scope>
    <source>
        <strain>Denwood</strain>
        <strain evidence="3">Zambia</strain>
    </source>
</reference>
<dbReference type="Proteomes" id="UP000269396">
    <property type="component" value="Unassembled WGS sequence"/>
</dbReference>
<protein>
    <submittedName>
        <fullName evidence="2">Uncharacterized protein</fullName>
    </submittedName>
</protein>
<evidence type="ECO:0000313" key="3">
    <source>
        <dbReference type="Proteomes" id="UP000269396"/>
    </source>
</evidence>
<dbReference type="EMBL" id="UZAL01030004">
    <property type="protein sequence ID" value="VDP51552.1"/>
    <property type="molecule type" value="Genomic_DNA"/>
</dbReference>